<proteinExistence type="predicted"/>
<comment type="caution">
    <text evidence="1">The sequence shown here is derived from an EMBL/GenBank/DDBJ whole genome shotgun (WGS) entry which is preliminary data.</text>
</comment>
<evidence type="ECO:0000313" key="2">
    <source>
        <dbReference type="Proteomes" id="UP000766550"/>
    </source>
</evidence>
<organism evidence="1 2">
    <name type="scientific">Haloarcula limicola</name>
    <dbReference type="NCBI Taxonomy" id="1429915"/>
    <lineage>
        <taxon>Archaea</taxon>
        <taxon>Methanobacteriati</taxon>
        <taxon>Methanobacteriota</taxon>
        <taxon>Stenosarchaea group</taxon>
        <taxon>Halobacteria</taxon>
        <taxon>Halobacteriales</taxon>
        <taxon>Haloarculaceae</taxon>
        <taxon>Haloarcula</taxon>
    </lineage>
</organism>
<gene>
    <name evidence="1" type="ORF">KTS45_12170</name>
</gene>
<evidence type="ECO:0000313" key="1">
    <source>
        <dbReference type="EMBL" id="MBV0924953.1"/>
    </source>
</evidence>
<dbReference type="Gene3D" id="2.20.20.30">
    <property type="entry name" value="reverse gyrase domain"/>
    <property type="match status" value="1"/>
</dbReference>
<name>A0A8J7YEC6_9EURY</name>
<accession>A0A8J7YEC6</accession>
<sequence>MFDQLRRSVTERTESLHECRRCGTDVEEADGRCPACGSTEIAHYEF</sequence>
<keyword evidence="2" id="KW-1185">Reference proteome</keyword>
<dbReference type="AlphaFoldDB" id="A0A8J7YEC6"/>
<dbReference type="OrthoDB" id="295069at2157"/>
<protein>
    <recommendedName>
        <fullName evidence="3">Small CPxCG-related zinc finger protein</fullName>
    </recommendedName>
</protein>
<evidence type="ECO:0008006" key="3">
    <source>
        <dbReference type="Google" id="ProtNLM"/>
    </source>
</evidence>
<dbReference type="EMBL" id="JAHQXF010000002">
    <property type="protein sequence ID" value="MBV0924953.1"/>
    <property type="molecule type" value="Genomic_DNA"/>
</dbReference>
<dbReference type="Proteomes" id="UP000766550">
    <property type="component" value="Unassembled WGS sequence"/>
</dbReference>
<reference evidence="1 2" key="1">
    <citation type="submission" date="2021-06" db="EMBL/GenBank/DDBJ databases">
        <title>New haloarchaea isolates fom saline soil.</title>
        <authorList>
            <person name="Duran-Viseras A."/>
            <person name="Sanchez-Porro C.S."/>
            <person name="Ventosa A."/>
        </authorList>
    </citation>
    <scope>NUCLEOTIDE SEQUENCE [LARGE SCALE GENOMIC DNA]</scope>
    <source>
        <strain evidence="1 2">JCM 183640</strain>
    </source>
</reference>
<dbReference type="RefSeq" id="WP_164509638.1">
    <property type="nucleotide sequence ID" value="NZ_JAHQXF010000002.1"/>
</dbReference>